<proteinExistence type="predicted"/>
<evidence type="ECO:0000313" key="2">
    <source>
        <dbReference type="EMBL" id="SDB86302.1"/>
    </source>
</evidence>
<protein>
    <submittedName>
        <fullName evidence="2">DKNYY family protein</fullName>
    </submittedName>
</protein>
<dbReference type="Proteomes" id="UP000242317">
    <property type="component" value="Unassembled WGS sequence"/>
</dbReference>
<keyword evidence="1" id="KW-1133">Transmembrane helix</keyword>
<dbReference type="InterPro" id="IPR027375">
    <property type="entry name" value="DKNYY"/>
</dbReference>
<dbReference type="EMBL" id="FMYK01000001">
    <property type="protein sequence ID" value="SDB86302.1"/>
    <property type="molecule type" value="Genomic_DNA"/>
</dbReference>
<feature type="transmembrane region" description="Helical" evidence="1">
    <location>
        <begin position="62"/>
        <end position="83"/>
    </location>
</feature>
<evidence type="ECO:0000313" key="3">
    <source>
        <dbReference type="Proteomes" id="UP000242317"/>
    </source>
</evidence>
<feature type="transmembrane region" description="Helical" evidence="1">
    <location>
        <begin position="258"/>
        <end position="279"/>
    </location>
</feature>
<dbReference type="RefSeq" id="WP_171259027.1">
    <property type="nucleotide sequence ID" value="NZ_FMYK01000001.1"/>
</dbReference>
<name>A0A1G6GW88_9GAMM</name>
<sequence>MKNNTSAISKITMPTYPRHPALLLFFSLGIITSWLAISYFLYDLSLYYLYQIIPRFAQLLNIIVLFVVLLAILFFFNQIYCYFFRRTLNFTLYATGISISSASSDDSFTWQALAALQLKQHQGQAICFQLMTIAPSATSLEMPKNPVAKNLNYYFQSWLAPSFRRTPLALGENSNWMTFWKAIEKHTRSMMQKNVQYQGATGQDNSFKNSEFKDNALKNNAHYDKAHPENTQQNQIKITQLIANPTLLGATQRRAKRYTIGLMIGFIALSVLIFIVVLWRELAHPSATVQGQEQAYSGTNFKAVDNQVYILKQGEGKLPLPHVKAEQFTGLVLDDIPQRAPELYSNVGKTEKLVYWQDHILQQLNPAETTYLGNDYSKDLKHVYFQNHLLDQADAKSFQSILHPVFNVLGFYYAKDKQHVYYKTFKLNDLSPQSVSTFHHSDQYIYDQKHVYYQNKKLEQLNPSKTQIFVGENRLSQDVNLATDGDHFYFNANALPDVADYQFFGKKSIRQKDLQILGIQHNEPYPGQYAFLFCDHDTIYLYDEFYQRLKVLYQFKQTAPLHVLSDRHFQYGADTFHISETLVRSKSRTRGTTTHGFKIQLRRDADDQVIATYFARQVHQFSPKKLINTD</sequence>
<accession>A0A1G6GW88</accession>
<keyword evidence="1" id="KW-0472">Membrane</keyword>
<reference evidence="3" key="1">
    <citation type="submission" date="2016-09" db="EMBL/GenBank/DDBJ databases">
        <authorList>
            <person name="Varghese N."/>
            <person name="Submissions S."/>
        </authorList>
    </citation>
    <scope>NUCLEOTIDE SEQUENCE [LARGE SCALE GENOMIC DNA]</scope>
    <source>
        <strain evidence="3">ANC 3699</strain>
    </source>
</reference>
<gene>
    <name evidence="2" type="ORF">SAMN05421749_101499</name>
</gene>
<keyword evidence="3" id="KW-1185">Reference proteome</keyword>
<organism evidence="2 3">
    <name type="scientific">Acinetobacter marinus</name>
    <dbReference type="NCBI Taxonomy" id="281375"/>
    <lineage>
        <taxon>Bacteria</taxon>
        <taxon>Pseudomonadati</taxon>
        <taxon>Pseudomonadota</taxon>
        <taxon>Gammaproteobacteria</taxon>
        <taxon>Moraxellales</taxon>
        <taxon>Moraxellaceae</taxon>
        <taxon>Acinetobacter</taxon>
    </lineage>
</organism>
<evidence type="ECO:0000256" key="1">
    <source>
        <dbReference type="SAM" id="Phobius"/>
    </source>
</evidence>
<feature type="transmembrane region" description="Helical" evidence="1">
    <location>
        <begin position="21"/>
        <end position="42"/>
    </location>
</feature>
<dbReference type="Pfam" id="PF13644">
    <property type="entry name" value="DKNYY"/>
    <property type="match status" value="1"/>
</dbReference>
<keyword evidence="1" id="KW-0812">Transmembrane</keyword>
<dbReference type="AlphaFoldDB" id="A0A1G6GW88"/>